<evidence type="ECO:0000313" key="2">
    <source>
        <dbReference type="Proteomes" id="UP000243661"/>
    </source>
</evidence>
<name>A0A1C4GZF9_9GAMM</name>
<dbReference type="AlphaFoldDB" id="A0A1C4GZF9"/>
<proteinExistence type="predicted"/>
<reference evidence="1 2" key="1">
    <citation type="submission" date="2016-08" db="EMBL/GenBank/DDBJ databases">
        <authorList>
            <person name="Seilhamer J.J."/>
        </authorList>
    </citation>
    <scope>NUCLEOTIDE SEQUENCE [LARGE SCALE GENOMIC DNA]</scope>
    <source>
        <strain evidence="1 2">ANC 4874</strain>
    </source>
</reference>
<protein>
    <submittedName>
        <fullName evidence="1">Ferric iron reductase protein FhuF, involved in iron transport</fullName>
    </submittedName>
</protein>
<sequence length="273" mass="31654">MRSHISVLNVESELELENLGLSRAKQVLAYQLNIQIQLHTHTALSFADLLEPKQCLMVLTEFSKRIQAVNLTCAGSMFMKYWAVPLLFPYLYARLTEQVHLPWELSALSVKMTPTWYWDRHLNLKPACLSADSFNTENQTYDAVISKIFDDLNQIFEVMSKVGKVQKFLLWENTALRILQFYDLMERKNLPQVGVIKIQQQRQFLSNLAAASLGLKQNPFLLLEQSRKENAGSYQRKKCCFYFQLPEAQHEYCSSCPLAKKYPKREVSVCQTD</sequence>
<accession>A0A1C4GZF9</accession>
<dbReference type="Proteomes" id="UP000243661">
    <property type="component" value="Unassembled WGS sequence"/>
</dbReference>
<organism evidence="1 2">
    <name type="scientific">Acinetobacter albensis</name>
    <dbReference type="NCBI Taxonomy" id="1673609"/>
    <lineage>
        <taxon>Bacteria</taxon>
        <taxon>Pseudomonadati</taxon>
        <taxon>Pseudomonadota</taxon>
        <taxon>Gammaproteobacteria</taxon>
        <taxon>Moraxellales</taxon>
        <taxon>Moraxellaceae</taxon>
        <taxon>Acinetobacter</taxon>
    </lineage>
</organism>
<dbReference type="RefSeq" id="WP_244878602.1">
    <property type="nucleotide sequence ID" value="NZ_FMBK01000017.1"/>
</dbReference>
<evidence type="ECO:0000313" key="1">
    <source>
        <dbReference type="EMBL" id="SCC73243.1"/>
    </source>
</evidence>
<gene>
    <name evidence="1" type="ORF">GA0116959_11728</name>
</gene>
<dbReference type="EMBL" id="FMBK01000017">
    <property type="protein sequence ID" value="SCC73243.1"/>
    <property type="molecule type" value="Genomic_DNA"/>
</dbReference>
<dbReference type="GO" id="GO:0051537">
    <property type="term" value="F:2 iron, 2 sulfur cluster binding"/>
    <property type="evidence" value="ECO:0007669"/>
    <property type="project" value="InterPro"/>
</dbReference>